<protein>
    <submittedName>
        <fullName evidence="1">Uncharacterized protein</fullName>
    </submittedName>
</protein>
<sequence>MKIIHHKSVVEPDTYFTFQAIDFQSNPKSTINVGIANESQARHRACSVHRYPTANGSYTCFLDTRGLKKGDYSLQIWPSSSIRESQYIGFTIGDAPDTYPGLTKELSHFYAYLLKWCANLEEQETTLVTSHLKFTPTVVSDVNTLLVSPSLSRNFVELSVDSFNDDFESLLRLLSAHYGEFRNMFDKPDFKELSSHLTILGKINTDPLPAIERFVSIFPNVAVPKETAC</sequence>
<keyword evidence="2" id="KW-1185">Reference proteome</keyword>
<accession>V9M0V3</accession>
<dbReference type="Proteomes" id="UP000272155">
    <property type="component" value="Segment"/>
</dbReference>
<name>V9M0V3_9CAUD</name>
<dbReference type="RefSeq" id="YP_009626180.1">
    <property type="nucleotide sequence ID" value="NC_042136.1"/>
</dbReference>
<dbReference type="KEGG" id="vg:40103080"/>
<dbReference type="GeneID" id="40103080"/>
<reference evidence="1 2" key="1">
    <citation type="submission" date="2012-11" db="EMBL/GenBank/DDBJ databases">
        <title>Complete genome sequence of a novel phiKZ-like Vibrio phage.</title>
        <authorList>
            <person name="Luo Z."/>
            <person name="Yu Y."/>
        </authorList>
    </citation>
    <scope>NUCLEOTIDE SEQUENCE [LARGE SCALE GENOMIC DNA]</scope>
</reference>
<dbReference type="OrthoDB" id="30326at10239"/>
<evidence type="ECO:0000313" key="2">
    <source>
        <dbReference type="Proteomes" id="UP000272155"/>
    </source>
</evidence>
<proteinExistence type="predicted"/>
<dbReference type="EMBL" id="KC131130">
    <property type="protein sequence ID" value="AGB07318.1"/>
    <property type="molecule type" value="Genomic_DNA"/>
</dbReference>
<evidence type="ECO:0000313" key="1">
    <source>
        <dbReference type="EMBL" id="AGB07318.1"/>
    </source>
</evidence>
<organism evidence="1 2">
    <name type="scientific">Vibrio phage VP4B</name>
    <dbReference type="NCBI Taxonomy" id="1262540"/>
    <lineage>
        <taxon>Viruses</taxon>
        <taxon>Duplodnaviria</taxon>
        <taxon>Heunggongvirae</taxon>
        <taxon>Uroviricota</taxon>
        <taxon>Caudoviricetes</taxon>
        <taxon>Chimalliviridae</taxon>
        <taxon>Gorgonvirinae</taxon>
        <taxon>Tidunavirus</taxon>
        <taxon>Tidunavirus VP4B</taxon>
    </lineage>
</organism>